<gene>
    <name evidence="2" type="ORF">CSSPJE1EN1_LOCUS8208</name>
</gene>
<accession>A0ABP0W7E5</accession>
<dbReference type="EMBL" id="OZ020110">
    <property type="protein sequence ID" value="CAK9262730.1"/>
    <property type="molecule type" value="Genomic_DNA"/>
</dbReference>
<keyword evidence="3" id="KW-1185">Reference proteome</keyword>
<evidence type="ECO:0000313" key="3">
    <source>
        <dbReference type="Proteomes" id="UP001497444"/>
    </source>
</evidence>
<organism evidence="2 3">
    <name type="scientific">Sphagnum jensenii</name>
    <dbReference type="NCBI Taxonomy" id="128206"/>
    <lineage>
        <taxon>Eukaryota</taxon>
        <taxon>Viridiplantae</taxon>
        <taxon>Streptophyta</taxon>
        <taxon>Embryophyta</taxon>
        <taxon>Bryophyta</taxon>
        <taxon>Sphagnophytina</taxon>
        <taxon>Sphagnopsida</taxon>
        <taxon>Sphagnales</taxon>
        <taxon>Sphagnaceae</taxon>
        <taxon>Sphagnum</taxon>
    </lineage>
</organism>
<reference evidence="2" key="1">
    <citation type="submission" date="2024-02" db="EMBL/GenBank/DDBJ databases">
        <authorList>
            <consortium name="ELIXIR-Norway"/>
            <consortium name="Elixir Norway"/>
        </authorList>
    </citation>
    <scope>NUCLEOTIDE SEQUENCE</scope>
</reference>
<proteinExistence type="predicted"/>
<evidence type="ECO:0000313" key="2">
    <source>
        <dbReference type="EMBL" id="CAK9262730.1"/>
    </source>
</evidence>
<feature type="region of interest" description="Disordered" evidence="1">
    <location>
        <begin position="1"/>
        <end position="64"/>
    </location>
</feature>
<evidence type="ECO:0000256" key="1">
    <source>
        <dbReference type="SAM" id="MobiDB-lite"/>
    </source>
</evidence>
<sequence>MVEEKRRGAWGAGKSGQPCRPPWRSLSEGRLAAPLTTPVPPPSFHSCPSSTSHCPLPAGQEDSANSVRFHTNRLSHVSRAAG</sequence>
<dbReference type="Proteomes" id="UP001497444">
    <property type="component" value="Chromosome 15"/>
</dbReference>
<protein>
    <submittedName>
        <fullName evidence="2">Uncharacterized protein</fullName>
    </submittedName>
</protein>
<name>A0ABP0W7E5_9BRYO</name>